<organism evidence="7 8">
    <name type="scientific">Xenopus laevis</name>
    <name type="common">African clawed frog</name>
    <dbReference type="NCBI Taxonomy" id="8355"/>
    <lineage>
        <taxon>Eukaryota</taxon>
        <taxon>Metazoa</taxon>
        <taxon>Chordata</taxon>
        <taxon>Craniata</taxon>
        <taxon>Vertebrata</taxon>
        <taxon>Euteleostomi</taxon>
        <taxon>Amphibia</taxon>
        <taxon>Batrachia</taxon>
        <taxon>Anura</taxon>
        <taxon>Pipoidea</taxon>
        <taxon>Pipidae</taxon>
        <taxon>Xenopodinae</taxon>
        <taxon>Xenopus</taxon>
        <taxon>Xenopus</taxon>
    </lineage>
</organism>
<keyword evidence="4" id="KW-0407">Ion channel</keyword>
<evidence type="ECO:0000313" key="8">
    <source>
        <dbReference type="Proteomes" id="UP000694892"/>
    </source>
</evidence>
<feature type="compositionally biased region" description="Polar residues" evidence="5">
    <location>
        <begin position="531"/>
        <end position="540"/>
    </location>
</feature>
<dbReference type="OMA" id="IEPPMED"/>
<dbReference type="PANTHER" id="PTHR45628">
    <property type="entry name" value="VOLTAGE-DEPENDENT CALCIUM CHANNEL TYPE A SUBUNIT ALPHA-1"/>
    <property type="match status" value="1"/>
</dbReference>
<evidence type="ECO:0000256" key="6">
    <source>
        <dbReference type="SAM" id="Phobius"/>
    </source>
</evidence>
<protein>
    <submittedName>
        <fullName evidence="7">Uncharacterized protein</fullName>
    </submittedName>
</protein>
<dbReference type="GO" id="GO:0005891">
    <property type="term" value="C:voltage-gated calcium channel complex"/>
    <property type="evidence" value="ECO:0007669"/>
    <property type="project" value="TreeGrafter"/>
</dbReference>
<feature type="transmembrane region" description="Helical" evidence="6">
    <location>
        <begin position="28"/>
        <end position="49"/>
    </location>
</feature>
<dbReference type="GO" id="GO:0098703">
    <property type="term" value="P:calcium ion import across plasma membrane"/>
    <property type="evidence" value="ECO:0007669"/>
    <property type="project" value="TreeGrafter"/>
</dbReference>
<dbReference type="EMBL" id="CM004482">
    <property type="protein sequence ID" value="OCT64407.1"/>
    <property type="molecule type" value="Genomic_DNA"/>
</dbReference>
<keyword evidence="6" id="KW-0812">Transmembrane</keyword>
<keyword evidence="6" id="KW-0472">Membrane</keyword>
<feature type="region of interest" description="Disordered" evidence="5">
    <location>
        <begin position="243"/>
        <end position="312"/>
    </location>
</feature>
<name>A0A974C127_XENLA</name>
<proteinExistence type="predicted"/>
<evidence type="ECO:0000256" key="1">
    <source>
        <dbReference type="ARBA" id="ARBA00022448"/>
    </source>
</evidence>
<feature type="region of interest" description="Disordered" evidence="5">
    <location>
        <begin position="514"/>
        <end position="549"/>
    </location>
</feature>
<gene>
    <name evidence="7" type="ORF">XELAEV_180455112mg</name>
</gene>
<keyword evidence="2" id="KW-0851">Voltage-gated channel</keyword>
<dbReference type="Proteomes" id="UP000694892">
    <property type="component" value="Chromosome 9_10L"/>
</dbReference>
<keyword evidence="3" id="KW-0406">Ion transport</keyword>
<sequence length="660" mass="71858">GIMKDTLRECNSDDKHCLSYLPLISPVYFVTFVLIAQFVLVNVVVAVLMKHLEESNKEAKEDAEMDAEIEMEMSRALTPASGGCTPASSGKGMEGGQDPLKSELPVLLKQTTGAVCQENVTLVIPESMEGTTLMNNTVPASSIYQQQALPLPIQPCVLGHEDGDFHKRDGLGSENLLAVKKISVSRMLSLPNDSYMFRPVLPAKSSYPLQVVETTEDSSPHGSIASLHSQAGENNSLLKVPVDCQPQPSVSNHQDPADMPKIPPPRACSRSPSLNRSLRRQEAIHMDSVDQGGDKDKDLDVESTESLQMGTPSVTTLVPNLLCSLNVSLQGIPQPSPRLSPQPRHSSVLTHNHVYSQHSIPSRPSSVSSGNSNPEESMFESSDLADEEVSHINSSAKGWRGSSNNRSHSVSPFISQSSSPPPLPPSLKNCNSTVSLAGSSGKDLKKFYSVDTQGFLAKPCWGEDQRRHSIEICPSIDDGDSCFDLSMEDKHCSSVLIRSDPEYINGVRRKKKMSPPCISIEPPMEDEGGTASRTKASENSMMLRRRTPSCESTAYRDSLDLSDNQLGDQISKTDRRTQVPCRNEHLIIHSYSYDQMDGNGFSDLLSNSGGSTPSSVFNEPVCFEMKQKDHNDLSGVSKGSLKTALEHVSNPTEDIIDNPL</sequence>
<feature type="compositionally biased region" description="Low complexity" evidence="5">
    <location>
        <begin position="407"/>
        <end position="418"/>
    </location>
</feature>
<keyword evidence="1" id="KW-0813">Transport</keyword>
<dbReference type="AlphaFoldDB" id="A0A974C127"/>
<keyword evidence="6" id="KW-1133">Transmembrane helix</keyword>
<dbReference type="InterPro" id="IPR050599">
    <property type="entry name" value="VDCC_alpha-1_subunit"/>
</dbReference>
<dbReference type="Gene3D" id="1.10.287.70">
    <property type="match status" value="1"/>
</dbReference>
<feature type="compositionally biased region" description="Polar residues" evidence="5">
    <location>
        <begin position="391"/>
        <end position="406"/>
    </location>
</feature>
<feature type="region of interest" description="Disordered" evidence="5">
    <location>
        <begin position="356"/>
        <end position="427"/>
    </location>
</feature>
<accession>A0A974C127</accession>
<evidence type="ECO:0000256" key="4">
    <source>
        <dbReference type="ARBA" id="ARBA00023303"/>
    </source>
</evidence>
<reference evidence="8" key="1">
    <citation type="journal article" date="2016" name="Nature">
        <title>Genome evolution in the allotetraploid frog Xenopus laevis.</title>
        <authorList>
            <person name="Session A.M."/>
            <person name="Uno Y."/>
            <person name="Kwon T."/>
            <person name="Chapman J.A."/>
            <person name="Toyoda A."/>
            <person name="Takahashi S."/>
            <person name="Fukui A."/>
            <person name="Hikosaka A."/>
            <person name="Suzuki A."/>
            <person name="Kondo M."/>
            <person name="van Heeringen S.J."/>
            <person name="Quigley I."/>
            <person name="Heinz S."/>
            <person name="Ogino H."/>
            <person name="Ochi H."/>
            <person name="Hellsten U."/>
            <person name="Lyons J.B."/>
            <person name="Simakov O."/>
            <person name="Putnam N."/>
            <person name="Stites J."/>
            <person name="Kuroki Y."/>
            <person name="Tanaka T."/>
            <person name="Michiue T."/>
            <person name="Watanabe M."/>
            <person name="Bogdanovic O."/>
            <person name="Lister R."/>
            <person name="Georgiou G."/>
            <person name="Paranjpe S.S."/>
            <person name="van Kruijsbergen I."/>
            <person name="Shu S."/>
            <person name="Carlson J."/>
            <person name="Kinoshita T."/>
            <person name="Ohta Y."/>
            <person name="Mawaribuchi S."/>
            <person name="Jenkins J."/>
            <person name="Grimwood J."/>
            <person name="Schmutz J."/>
            <person name="Mitros T."/>
            <person name="Mozaffari S.V."/>
            <person name="Suzuki Y."/>
            <person name="Haramoto Y."/>
            <person name="Yamamoto T.S."/>
            <person name="Takagi C."/>
            <person name="Heald R."/>
            <person name="Miller K."/>
            <person name="Haudenschild C."/>
            <person name="Kitzman J."/>
            <person name="Nakayama T."/>
            <person name="Izutsu Y."/>
            <person name="Robert J."/>
            <person name="Fortriede J."/>
            <person name="Burns K."/>
            <person name="Lotay V."/>
            <person name="Karimi K."/>
            <person name="Yasuoka Y."/>
            <person name="Dichmann D.S."/>
            <person name="Flajnik M.F."/>
            <person name="Houston D.W."/>
            <person name="Shendure J."/>
            <person name="DuPasquier L."/>
            <person name="Vize P.D."/>
            <person name="Zorn A.M."/>
            <person name="Ito M."/>
            <person name="Marcotte E.M."/>
            <person name="Wallingford J.B."/>
            <person name="Ito Y."/>
            <person name="Asashima M."/>
            <person name="Ueno N."/>
            <person name="Matsuda Y."/>
            <person name="Veenstra G.J."/>
            <person name="Fujiyama A."/>
            <person name="Harland R.M."/>
            <person name="Taira M."/>
            <person name="Rokhsar D.S."/>
        </authorList>
    </citation>
    <scope>NUCLEOTIDE SEQUENCE [LARGE SCALE GENOMIC DNA]</scope>
    <source>
        <strain evidence="8">J</strain>
    </source>
</reference>
<dbReference type="PANTHER" id="PTHR45628:SF37">
    <property type="entry name" value="VOLTAGE-DEPENDENT T-TYPE CALCIUM CHANNEL SUBUNIT ALPHA-1H"/>
    <property type="match status" value="1"/>
</dbReference>
<evidence type="ECO:0000313" key="7">
    <source>
        <dbReference type="EMBL" id="OCT64407.1"/>
    </source>
</evidence>
<feature type="compositionally biased region" description="Low complexity" evidence="5">
    <location>
        <begin position="356"/>
        <end position="376"/>
    </location>
</feature>
<evidence type="ECO:0000256" key="2">
    <source>
        <dbReference type="ARBA" id="ARBA00022882"/>
    </source>
</evidence>
<dbReference type="GO" id="GO:0008331">
    <property type="term" value="F:high voltage-gated calcium channel activity"/>
    <property type="evidence" value="ECO:0007669"/>
    <property type="project" value="TreeGrafter"/>
</dbReference>
<feature type="compositionally biased region" description="Basic and acidic residues" evidence="5">
    <location>
        <begin position="279"/>
        <end position="300"/>
    </location>
</feature>
<feature type="non-terminal residue" evidence="7">
    <location>
        <position position="1"/>
    </location>
</feature>
<evidence type="ECO:0000256" key="5">
    <source>
        <dbReference type="SAM" id="MobiDB-lite"/>
    </source>
</evidence>
<evidence type="ECO:0000256" key="3">
    <source>
        <dbReference type="ARBA" id="ARBA00023065"/>
    </source>
</evidence>